<proteinExistence type="predicted"/>
<name>A0AAV7RG81_PLEWA</name>
<dbReference type="Gene3D" id="3.30.250.20">
    <property type="entry name" value="L1 transposable element, C-terminal domain"/>
    <property type="match status" value="1"/>
</dbReference>
<evidence type="ECO:0000313" key="3">
    <source>
        <dbReference type="Proteomes" id="UP001066276"/>
    </source>
</evidence>
<gene>
    <name evidence="2" type="ORF">NDU88_003807</name>
</gene>
<dbReference type="EMBL" id="JANPWB010000009">
    <property type="protein sequence ID" value="KAJ1151020.1"/>
    <property type="molecule type" value="Genomic_DNA"/>
</dbReference>
<feature type="region of interest" description="Disordered" evidence="1">
    <location>
        <begin position="45"/>
        <end position="88"/>
    </location>
</feature>
<organism evidence="2 3">
    <name type="scientific">Pleurodeles waltl</name>
    <name type="common">Iberian ribbed newt</name>
    <dbReference type="NCBI Taxonomy" id="8319"/>
    <lineage>
        <taxon>Eukaryota</taxon>
        <taxon>Metazoa</taxon>
        <taxon>Chordata</taxon>
        <taxon>Craniata</taxon>
        <taxon>Vertebrata</taxon>
        <taxon>Euteleostomi</taxon>
        <taxon>Amphibia</taxon>
        <taxon>Batrachia</taxon>
        <taxon>Caudata</taxon>
        <taxon>Salamandroidea</taxon>
        <taxon>Salamandridae</taxon>
        <taxon>Pleurodelinae</taxon>
        <taxon>Pleurodeles</taxon>
    </lineage>
</organism>
<evidence type="ECO:0000256" key="1">
    <source>
        <dbReference type="SAM" id="MobiDB-lite"/>
    </source>
</evidence>
<dbReference type="Proteomes" id="UP001066276">
    <property type="component" value="Chromosome 5"/>
</dbReference>
<feature type="compositionally biased region" description="Basic and acidic residues" evidence="1">
    <location>
        <begin position="46"/>
        <end position="58"/>
    </location>
</feature>
<dbReference type="InterPro" id="IPR042566">
    <property type="entry name" value="L1_C"/>
</dbReference>
<protein>
    <submittedName>
        <fullName evidence="2">Uncharacterized protein</fullName>
    </submittedName>
</protein>
<dbReference type="AlphaFoldDB" id="A0AAV7RG81"/>
<evidence type="ECO:0000313" key="2">
    <source>
        <dbReference type="EMBL" id="KAJ1151020.1"/>
    </source>
</evidence>
<accession>A0AAV7RG81</accession>
<sequence length="88" mass="10021">MNTEEVKKALKAKELKYLMLFPAWLRVVADSKTWLFESLEEAWDWPEGKRPTGKRQGDNGKPSFSGTEGGTRPMQGEEHLADRGWNGL</sequence>
<keyword evidence="3" id="KW-1185">Reference proteome</keyword>
<comment type="caution">
    <text evidence="2">The sequence shown here is derived from an EMBL/GenBank/DDBJ whole genome shotgun (WGS) entry which is preliminary data.</text>
</comment>
<reference evidence="2" key="1">
    <citation type="journal article" date="2022" name="bioRxiv">
        <title>Sequencing and chromosome-scale assembly of the giantPleurodeles waltlgenome.</title>
        <authorList>
            <person name="Brown T."/>
            <person name="Elewa A."/>
            <person name="Iarovenko S."/>
            <person name="Subramanian E."/>
            <person name="Araus A.J."/>
            <person name="Petzold A."/>
            <person name="Susuki M."/>
            <person name="Suzuki K.-i.T."/>
            <person name="Hayashi T."/>
            <person name="Toyoda A."/>
            <person name="Oliveira C."/>
            <person name="Osipova E."/>
            <person name="Leigh N.D."/>
            <person name="Simon A."/>
            <person name="Yun M.H."/>
        </authorList>
    </citation>
    <scope>NUCLEOTIDE SEQUENCE</scope>
    <source>
        <strain evidence="2">20211129_DDA</strain>
        <tissue evidence="2">Liver</tissue>
    </source>
</reference>